<sequence>MPRSLRRFSSRRGSDSPLSHCLSLCWFRSHVVVLGVGPQVGQATVFPVFVYFCGSSISIFRGGEAGARLASRGRGRRVPLLAVSGGGLVAVVVTVFPHDVSKCYPLPFLGYSLAVSSLYGHRWSGLVWTCASSGFRLVSSRFCSPVLGCQSVVALACVGSRPRGVSGVWGGSVFRSSTLWRSEVAVLEGSFLFSKFLLLWPVRDW</sequence>
<proteinExistence type="predicted"/>
<reference evidence="2" key="1">
    <citation type="submission" date="2017-07" db="EMBL/GenBank/DDBJ databases">
        <title>Taro Niue Genome Assembly and Annotation.</title>
        <authorList>
            <person name="Atibalentja N."/>
            <person name="Keating K."/>
            <person name="Fields C.J."/>
        </authorList>
    </citation>
    <scope>NUCLEOTIDE SEQUENCE</scope>
    <source>
        <strain evidence="2">Niue_2</strain>
        <tissue evidence="2">Leaf</tissue>
    </source>
</reference>
<accession>A0A843UC90</accession>
<evidence type="ECO:0000256" key="1">
    <source>
        <dbReference type="SAM" id="Phobius"/>
    </source>
</evidence>
<protein>
    <submittedName>
        <fullName evidence="2">Uncharacterized protein</fullName>
    </submittedName>
</protein>
<keyword evidence="1" id="KW-0472">Membrane</keyword>
<organism evidence="2 3">
    <name type="scientific">Colocasia esculenta</name>
    <name type="common">Wild taro</name>
    <name type="synonym">Arum esculentum</name>
    <dbReference type="NCBI Taxonomy" id="4460"/>
    <lineage>
        <taxon>Eukaryota</taxon>
        <taxon>Viridiplantae</taxon>
        <taxon>Streptophyta</taxon>
        <taxon>Embryophyta</taxon>
        <taxon>Tracheophyta</taxon>
        <taxon>Spermatophyta</taxon>
        <taxon>Magnoliopsida</taxon>
        <taxon>Liliopsida</taxon>
        <taxon>Araceae</taxon>
        <taxon>Aroideae</taxon>
        <taxon>Colocasieae</taxon>
        <taxon>Colocasia</taxon>
    </lineage>
</organism>
<dbReference type="AlphaFoldDB" id="A0A843UC90"/>
<gene>
    <name evidence="2" type="ORF">Taro_013572</name>
</gene>
<evidence type="ECO:0000313" key="3">
    <source>
        <dbReference type="Proteomes" id="UP000652761"/>
    </source>
</evidence>
<dbReference type="EMBL" id="NMUH01000547">
    <property type="protein sequence ID" value="MQL81115.1"/>
    <property type="molecule type" value="Genomic_DNA"/>
</dbReference>
<feature type="transmembrane region" description="Helical" evidence="1">
    <location>
        <begin position="78"/>
        <end position="96"/>
    </location>
</feature>
<comment type="caution">
    <text evidence="2">The sequence shown here is derived from an EMBL/GenBank/DDBJ whole genome shotgun (WGS) entry which is preliminary data.</text>
</comment>
<keyword evidence="1" id="KW-0812">Transmembrane</keyword>
<dbReference type="Proteomes" id="UP000652761">
    <property type="component" value="Unassembled WGS sequence"/>
</dbReference>
<keyword evidence="1" id="KW-1133">Transmembrane helix</keyword>
<keyword evidence="3" id="KW-1185">Reference proteome</keyword>
<name>A0A843UC90_COLES</name>
<evidence type="ECO:0000313" key="2">
    <source>
        <dbReference type="EMBL" id="MQL81115.1"/>
    </source>
</evidence>